<evidence type="ECO:0000313" key="4">
    <source>
        <dbReference type="EMBL" id="CCF55461.1"/>
    </source>
</evidence>
<dbReference type="Pfam" id="PF01846">
    <property type="entry name" value="FF"/>
    <property type="match status" value="3"/>
</dbReference>
<organism evidence="4 5">
    <name type="scientific">Kazachstania africana (strain ATCC 22294 / BCRC 22015 / CBS 2517 / CECT 1963 / NBRC 1671 / NRRL Y-8276)</name>
    <name type="common">Yeast</name>
    <name type="synonym">Kluyveromyces africanus</name>
    <dbReference type="NCBI Taxonomy" id="1071382"/>
    <lineage>
        <taxon>Eukaryota</taxon>
        <taxon>Fungi</taxon>
        <taxon>Dikarya</taxon>
        <taxon>Ascomycota</taxon>
        <taxon>Saccharomycotina</taxon>
        <taxon>Saccharomycetes</taxon>
        <taxon>Saccharomycetales</taxon>
        <taxon>Saccharomycetaceae</taxon>
        <taxon>Kazachstania</taxon>
    </lineage>
</organism>
<dbReference type="RefSeq" id="XP_003954596.1">
    <property type="nucleotide sequence ID" value="XM_003954547.1"/>
</dbReference>
<dbReference type="AlphaFoldDB" id="H2AM61"/>
<feature type="region of interest" description="Disordered" evidence="2">
    <location>
        <begin position="28"/>
        <end position="49"/>
    </location>
</feature>
<evidence type="ECO:0000259" key="3">
    <source>
        <dbReference type="PROSITE" id="PS50020"/>
    </source>
</evidence>
<dbReference type="InterPro" id="IPR001202">
    <property type="entry name" value="WW_dom"/>
</dbReference>
<dbReference type="PROSITE" id="PS01159">
    <property type="entry name" value="WW_DOMAIN_1"/>
    <property type="match status" value="2"/>
</dbReference>
<dbReference type="Proteomes" id="UP000005220">
    <property type="component" value="Chromosome 1"/>
</dbReference>
<evidence type="ECO:0000256" key="2">
    <source>
        <dbReference type="SAM" id="MobiDB-lite"/>
    </source>
</evidence>
<accession>H2AM61</accession>
<dbReference type="SUPFAM" id="SSF51045">
    <property type="entry name" value="WW domain"/>
    <property type="match status" value="2"/>
</dbReference>
<dbReference type="GO" id="GO:0005685">
    <property type="term" value="C:U1 snRNP"/>
    <property type="evidence" value="ECO:0007669"/>
    <property type="project" value="EnsemblFungi"/>
</dbReference>
<dbReference type="GO" id="GO:0045292">
    <property type="term" value="P:mRNA cis splicing, via spliceosome"/>
    <property type="evidence" value="ECO:0007669"/>
    <property type="project" value="InterPro"/>
</dbReference>
<dbReference type="SMART" id="SM00441">
    <property type="entry name" value="FF"/>
    <property type="match status" value="3"/>
</dbReference>
<dbReference type="InterPro" id="IPR036517">
    <property type="entry name" value="FF_domain_sf"/>
</dbReference>
<gene>
    <name evidence="4" type="primary">KAFR0A00230</name>
    <name evidence="4" type="ORF">KAFR_0A00230</name>
</gene>
<evidence type="ECO:0000256" key="1">
    <source>
        <dbReference type="SAM" id="Coils"/>
    </source>
</evidence>
<dbReference type="PANTHER" id="PTHR11864:SF0">
    <property type="entry name" value="PRP40 PRE-MRNA PROCESSING FACTOR 40 HOMOLOG A (YEAST)"/>
    <property type="match status" value="1"/>
</dbReference>
<dbReference type="InParanoid" id="H2AM61"/>
<dbReference type="KEGG" id="kaf:KAFR_0A00230"/>
<feature type="domain" description="WW" evidence="3">
    <location>
        <begin position="37"/>
        <end position="70"/>
    </location>
</feature>
<sequence>MGDWKAAKDPKGRIYYYNTVTKKSTWEKPKNFAEPDQPSANDWKTGKTKDGKTYYYNVKTRESRWTLPPEMKQEEKEEARPNKDSEKIVENLTSSNDKYKNDSKILNVASLPKEQAEPIFMQMLKDNQVDSTWSFNRIISELSTTDARYWCVDDDPVWKQQVFEKYLSNRTEDQLLKEHSETNKFKQAFDKLLASNVQSGKLTEYTTWSSFKKIILDEPIYKHSVIDEGIKRKAFENFTNNLRNQRQAERDNLKKQALEEFRIYLKSILFNGGSELKMISWHNLLNNYLFEKNKRFMANPNFKILTHEDTLIEYLKLLSDFENDKLKIKLSELNEKNYTTDRIARDKYKKLLSGLSIKANTKWSEVYDQIKNDPIFFNMLGRNGSNAVDLFLDIVEEQKIILSAKRSIAQQILITNNFEWSIDNESDDANKIRQILLNNVEKNEYEKEDIELLIIELVKVRNAKKQEQVALARQNLEQKKYYLTQSLQRYYRGLNRKLIEDWEEAKEQLKDVISEYNELEEDVLKDTYAKFISNFDKQGTVQSKKRPLAPTVELDY</sequence>
<proteinExistence type="predicted"/>
<dbReference type="GO" id="GO:0071004">
    <property type="term" value="C:U2-type prespliceosome"/>
    <property type="evidence" value="ECO:0007669"/>
    <property type="project" value="EnsemblFungi"/>
</dbReference>
<dbReference type="EMBL" id="HE650821">
    <property type="protein sequence ID" value="CCF55461.1"/>
    <property type="molecule type" value="Genomic_DNA"/>
</dbReference>
<dbReference type="Gene3D" id="1.10.10.440">
    <property type="entry name" value="FF domain"/>
    <property type="match status" value="4"/>
</dbReference>
<feature type="region of interest" description="Disordered" evidence="2">
    <location>
        <begin position="66"/>
        <end position="85"/>
    </location>
</feature>
<dbReference type="FunCoup" id="H2AM61">
    <property type="interactions" value="1285"/>
</dbReference>
<feature type="coiled-coil region" evidence="1">
    <location>
        <begin position="495"/>
        <end position="522"/>
    </location>
</feature>
<dbReference type="InterPro" id="IPR039726">
    <property type="entry name" value="Prp40-like"/>
</dbReference>
<dbReference type="SMART" id="SM00456">
    <property type="entry name" value="WW"/>
    <property type="match status" value="2"/>
</dbReference>
<dbReference type="Pfam" id="PF00397">
    <property type="entry name" value="WW"/>
    <property type="match status" value="2"/>
</dbReference>
<dbReference type="PROSITE" id="PS50020">
    <property type="entry name" value="WW_DOMAIN_2"/>
    <property type="match status" value="2"/>
</dbReference>
<reference evidence="4 5" key="1">
    <citation type="journal article" date="2011" name="Proc. Natl. Acad. Sci. U.S.A.">
        <title>Evolutionary erosion of yeast sex chromosomes by mating-type switching accidents.</title>
        <authorList>
            <person name="Gordon J.L."/>
            <person name="Armisen D."/>
            <person name="Proux-Wera E."/>
            <person name="Oheigeartaigh S.S."/>
            <person name="Byrne K.P."/>
            <person name="Wolfe K.H."/>
        </authorList>
    </citation>
    <scope>NUCLEOTIDE SEQUENCE [LARGE SCALE GENOMIC DNA]</scope>
    <source>
        <strain evidence="5">ATCC 22294 / BCRC 22015 / CBS 2517 / CECT 1963 / NBRC 1671 / NRRL Y-8276</strain>
    </source>
</reference>
<evidence type="ECO:0000313" key="5">
    <source>
        <dbReference type="Proteomes" id="UP000005220"/>
    </source>
</evidence>
<feature type="compositionally biased region" description="Basic and acidic residues" evidence="2">
    <location>
        <begin position="71"/>
        <end position="85"/>
    </location>
</feature>
<keyword evidence="1" id="KW-0175">Coiled coil</keyword>
<dbReference type="HOGENOM" id="CLU_005825_1_1_1"/>
<dbReference type="GO" id="GO:0003723">
    <property type="term" value="F:RNA binding"/>
    <property type="evidence" value="ECO:0007669"/>
    <property type="project" value="EnsemblFungi"/>
</dbReference>
<dbReference type="SUPFAM" id="SSF81698">
    <property type="entry name" value="FF domain"/>
    <property type="match status" value="3"/>
</dbReference>
<dbReference type="CDD" id="cd00201">
    <property type="entry name" value="WW"/>
    <property type="match status" value="2"/>
</dbReference>
<feature type="domain" description="WW" evidence="3">
    <location>
        <begin position="1"/>
        <end position="31"/>
    </location>
</feature>
<protein>
    <recommendedName>
        <fullName evidence="3">WW domain-containing protein</fullName>
    </recommendedName>
</protein>
<keyword evidence="5" id="KW-1185">Reference proteome</keyword>
<dbReference type="InterPro" id="IPR036020">
    <property type="entry name" value="WW_dom_sf"/>
</dbReference>
<dbReference type="GeneID" id="13886465"/>
<dbReference type="OrthoDB" id="187617at2759"/>
<dbReference type="InterPro" id="IPR002713">
    <property type="entry name" value="FF_domain"/>
</dbReference>
<dbReference type="eggNOG" id="KOG0152">
    <property type="taxonomic scope" value="Eukaryota"/>
</dbReference>
<dbReference type="STRING" id="1071382.H2AM61"/>
<dbReference type="PANTHER" id="PTHR11864">
    <property type="entry name" value="PRE-MRNA-PROCESSING PROTEIN PRP40"/>
    <property type="match status" value="1"/>
</dbReference>
<dbReference type="Gene3D" id="2.20.70.10">
    <property type="match status" value="2"/>
</dbReference>
<name>H2AM61_KAZAF</name>